<feature type="compositionally biased region" description="Basic residues" evidence="1">
    <location>
        <begin position="765"/>
        <end position="774"/>
    </location>
</feature>
<dbReference type="SUPFAM" id="SSF50156">
    <property type="entry name" value="PDZ domain-like"/>
    <property type="match status" value="1"/>
</dbReference>
<name>A0A914VLQ2_9BILA</name>
<feature type="region of interest" description="Disordered" evidence="1">
    <location>
        <begin position="754"/>
        <end position="818"/>
    </location>
</feature>
<accession>A0A914VLQ2</accession>
<dbReference type="SMART" id="SM00228">
    <property type="entry name" value="PDZ"/>
    <property type="match status" value="1"/>
</dbReference>
<sequence length="818" mass="88187">MHACAYASARLGAPAAAVGRGRGHRRAGYGRMVCSDNERAMIASVGLESARLGWRLDARSRLPLSFCTFIQLCHYVQRHFVPCTSAWPTWFVASVSSISGCALKYSHLFKCIPVSDGVATESDQLKAERPAVDIVHGGKYAITDERRSDDDDDGDSGAQRGAVSAVERGELRLYAASRGRLSASSRCELDRSFVGNFDPPSLSRYSCPPPRMPLFVYTAADGRSVAAPVVDPFFPFVTVVGGEQRAGWGSRYIVWAAALLLAEGEQDEQFVEAVQTALVSRVEIGSPAYFAGLRSGQRILAVDGVPVSDRSYIDIVKLIADSRTQLVLMIVTGFDASATSSPMLADSPGPIANGRGDLSSSLTSVSTAVAVPSVAHSVDWSQQSATSSSTPVSWNEHGDQEGRIGALLGEMRPQRARLAASSSPLSTAYSRPVWVRAQPVSSAEPPPYLRGAVSHDNFAHISSVDCSSTASSNGTNFRRGDVYRLPQPSNQLLSRTVSQESTASDTHLHHHHHPVVGRSISATTDNGCMKRAFSTGLGPSHRPLVKQVPPSPSALPPYSASGYQRSSVADPQSRWPMPSIYESEPALTFYTTQPASSTTRPLMAPVSRGYFVTSNHATNGGDAHHHHEEDEVAANAEWASSVDANGNDSPIRIRSPHSPISHLKRFAANDWDRRLLTAADSSPTSNGNLNDSRRYTVRQASFIAAVSGQTSSPPLFCFSGATGTTPPSTSRPSRQSVVSRLLVGADPFICMRRPSPSAHDDGRLRMSKRLRRGSLRLSTTSGANVDRRPLRTRSAHSRRPPARRIIVDKDDGRLTRPR</sequence>
<keyword evidence="3" id="KW-1185">Reference proteome</keyword>
<evidence type="ECO:0000259" key="2">
    <source>
        <dbReference type="PROSITE" id="PS50106"/>
    </source>
</evidence>
<evidence type="ECO:0000313" key="3">
    <source>
        <dbReference type="Proteomes" id="UP000887566"/>
    </source>
</evidence>
<reference evidence="4" key="1">
    <citation type="submission" date="2022-11" db="UniProtKB">
        <authorList>
            <consortium name="WormBaseParasite"/>
        </authorList>
    </citation>
    <scope>IDENTIFICATION</scope>
</reference>
<dbReference type="Pfam" id="PF17820">
    <property type="entry name" value="PDZ_6"/>
    <property type="match status" value="1"/>
</dbReference>
<protein>
    <submittedName>
        <fullName evidence="4">PDZ domain-containing protein</fullName>
    </submittedName>
</protein>
<feature type="compositionally biased region" description="Basic and acidic residues" evidence="1">
    <location>
        <begin position="805"/>
        <end position="818"/>
    </location>
</feature>
<feature type="region of interest" description="Disordered" evidence="1">
    <location>
        <begin position="539"/>
        <end position="574"/>
    </location>
</feature>
<evidence type="ECO:0000256" key="1">
    <source>
        <dbReference type="SAM" id="MobiDB-lite"/>
    </source>
</evidence>
<dbReference type="Gene3D" id="2.30.42.10">
    <property type="match status" value="1"/>
</dbReference>
<dbReference type="PROSITE" id="PS50106">
    <property type="entry name" value="PDZ"/>
    <property type="match status" value="1"/>
</dbReference>
<organism evidence="3 4">
    <name type="scientific">Plectus sambesii</name>
    <dbReference type="NCBI Taxonomy" id="2011161"/>
    <lineage>
        <taxon>Eukaryota</taxon>
        <taxon>Metazoa</taxon>
        <taxon>Ecdysozoa</taxon>
        <taxon>Nematoda</taxon>
        <taxon>Chromadorea</taxon>
        <taxon>Plectida</taxon>
        <taxon>Plectina</taxon>
        <taxon>Plectoidea</taxon>
        <taxon>Plectidae</taxon>
        <taxon>Plectus</taxon>
    </lineage>
</organism>
<dbReference type="InterPro" id="IPR036034">
    <property type="entry name" value="PDZ_sf"/>
</dbReference>
<feature type="domain" description="PDZ" evidence="2">
    <location>
        <begin position="278"/>
        <end position="334"/>
    </location>
</feature>
<dbReference type="Proteomes" id="UP000887566">
    <property type="component" value="Unplaced"/>
</dbReference>
<feature type="region of interest" description="Disordered" evidence="1">
    <location>
        <begin position="495"/>
        <end position="522"/>
    </location>
</feature>
<feature type="compositionally biased region" description="Polar residues" evidence="1">
    <location>
        <begin position="495"/>
        <end position="505"/>
    </location>
</feature>
<dbReference type="InterPro" id="IPR001478">
    <property type="entry name" value="PDZ"/>
</dbReference>
<feature type="compositionally biased region" description="Basic residues" evidence="1">
    <location>
        <begin position="790"/>
        <end position="802"/>
    </location>
</feature>
<dbReference type="AlphaFoldDB" id="A0A914VLQ2"/>
<evidence type="ECO:0000313" key="4">
    <source>
        <dbReference type="WBParaSite" id="PSAMB.scaffold21size117079.g510.t1"/>
    </source>
</evidence>
<proteinExistence type="predicted"/>
<dbReference type="InterPro" id="IPR041489">
    <property type="entry name" value="PDZ_6"/>
</dbReference>
<dbReference type="WBParaSite" id="PSAMB.scaffold21size117079.g510.t1">
    <property type="protein sequence ID" value="PSAMB.scaffold21size117079.g510.t1"/>
    <property type="gene ID" value="PSAMB.scaffold21size117079.g510"/>
</dbReference>